<dbReference type="EMBL" id="JBHULH010000003">
    <property type="protein sequence ID" value="MFD2567216.1"/>
    <property type="molecule type" value="Genomic_DNA"/>
</dbReference>
<evidence type="ECO:0000313" key="1">
    <source>
        <dbReference type="EMBL" id="MFD2567216.1"/>
    </source>
</evidence>
<organism evidence="1 2">
    <name type="scientific">Pseudotenacibaculum haliotis</name>
    <dbReference type="NCBI Taxonomy" id="1862138"/>
    <lineage>
        <taxon>Bacteria</taxon>
        <taxon>Pseudomonadati</taxon>
        <taxon>Bacteroidota</taxon>
        <taxon>Flavobacteriia</taxon>
        <taxon>Flavobacteriales</taxon>
        <taxon>Flavobacteriaceae</taxon>
        <taxon>Pseudotenacibaculum</taxon>
    </lineage>
</organism>
<sequence length="220" mass="25476">MKITKKRFVLIALFIFPLIFFLVLSTGINNFKKLPVLTQKVKDLNEVDSVQTVTFSDHVSVLCFLGKDIDTKKGGLFNLNQKIYKEFYGYLPFQIIAVYPKGSEDQIQKLRSSIEKFTDMSKWHFIGLSEESISSLFQSLRTNDNLNQFYTNKAYIVDKNSSLRGRNDDKDSVDGLLFGYNFNSVGELNNKMEDDIKVLLYEYRAAFKNKKKADRKKVEL</sequence>
<name>A0ABW5LTW7_9FLAO</name>
<dbReference type="Proteomes" id="UP001597508">
    <property type="component" value="Unassembled WGS sequence"/>
</dbReference>
<dbReference type="RefSeq" id="WP_379665925.1">
    <property type="nucleotide sequence ID" value="NZ_JBHULH010000003.1"/>
</dbReference>
<keyword evidence="2" id="KW-1185">Reference proteome</keyword>
<evidence type="ECO:0008006" key="3">
    <source>
        <dbReference type="Google" id="ProtNLM"/>
    </source>
</evidence>
<proteinExistence type="predicted"/>
<accession>A0ABW5LTW7</accession>
<gene>
    <name evidence="1" type="ORF">ACFSRZ_07510</name>
</gene>
<comment type="caution">
    <text evidence="1">The sequence shown here is derived from an EMBL/GenBank/DDBJ whole genome shotgun (WGS) entry which is preliminary data.</text>
</comment>
<protein>
    <recommendedName>
        <fullName evidence="3">Membrane or secreted protein</fullName>
    </recommendedName>
</protein>
<reference evidence="2" key="1">
    <citation type="journal article" date="2019" name="Int. J. Syst. Evol. Microbiol.">
        <title>The Global Catalogue of Microorganisms (GCM) 10K type strain sequencing project: providing services to taxonomists for standard genome sequencing and annotation.</title>
        <authorList>
            <consortium name="The Broad Institute Genomics Platform"/>
            <consortium name="The Broad Institute Genome Sequencing Center for Infectious Disease"/>
            <person name="Wu L."/>
            <person name="Ma J."/>
        </authorList>
    </citation>
    <scope>NUCLEOTIDE SEQUENCE [LARGE SCALE GENOMIC DNA]</scope>
    <source>
        <strain evidence="2">KCTC 52127</strain>
    </source>
</reference>
<evidence type="ECO:0000313" key="2">
    <source>
        <dbReference type="Proteomes" id="UP001597508"/>
    </source>
</evidence>